<protein>
    <submittedName>
        <fullName evidence="1">Transposable element tc3 transposase</fullName>
    </submittedName>
</protein>
<dbReference type="Gene3D" id="3.30.420.10">
    <property type="entry name" value="Ribonuclease H-like superfamily/Ribonuclease H"/>
    <property type="match status" value="1"/>
</dbReference>
<gene>
    <name evidence="1" type="ORF">PoB_005730300</name>
</gene>
<evidence type="ECO:0000313" key="1">
    <source>
        <dbReference type="EMBL" id="GFO30798.1"/>
    </source>
</evidence>
<reference evidence="1 2" key="1">
    <citation type="journal article" date="2021" name="Elife">
        <title>Chloroplast acquisition without the gene transfer in kleptoplastic sea slugs, Plakobranchus ocellatus.</title>
        <authorList>
            <person name="Maeda T."/>
            <person name="Takahashi S."/>
            <person name="Yoshida T."/>
            <person name="Shimamura S."/>
            <person name="Takaki Y."/>
            <person name="Nagai Y."/>
            <person name="Toyoda A."/>
            <person name="Suzuki Y."/>
            <person name="Arimoto A."/>
            <person name="Ishii H."/>
            <person name="Satoh N."/>
            <person name="Nishiyama T."/>
            <person name="Hasebe M."/>
            <person name="Maruyama T."/>
            <person name="Minagawa J."/>
            <person name="Obokata J."/>
            <person name="Shigenobu S."/>
        </authorList>
    </citation>
    <scope>NUCLEOTIDE SEQUENCE [LARGE SCALE GENOMIC DNA]</scope>
</reference>
<dbReference type="PANTHER" id="PTHR47326:SF1">
    <property type="entry name" value="HTH PSQ-TYPE DOMAIN-CONTAINING PROTEIN"/>
    <property type="match status" value="1"/>
</dbReference>
<comment type="caution">
    <text evidence="1">The sequence shown here is derived from an EMBL/GenBank/DDBJ whole genome shotgun (WGS) entry which is preliminary data.</text>
</comment>
<dbReference type="EMBL" id="BLXT01006265">
    <property type="protein sequence ID" value="GFO30798.1"/>
    <property type="molecule type" value="Genomic_DNA"/>
</dbReference>
<dbReference type="AlphaFoldDB" id="A0AAV4CGW8"/>
<proteinExistence type="predicted"/>
<organism evidence="1 2">
    <name type="scientific">Plakobranchus ocellatus</name>
    <dbReference type="NCBI Taxonomy" id="259542"/>
    <lineage>
        <taxon>Eukaryota</taxon>
        <taxon>Metazoa</taxon>
        <taxon>Spiralia</taxon>
        <taxon>Lophotrochozoa</taxon>
        <taxon>Mollusca</taxon>
        <taxon>Gastropoda</taxon>
        <taxon>Heterobranchia</taxon>
        <taxon>Euthyneura</taxon>
        <taxon>Panpulmonata</taxon>
        <taxon>Sacoglossa</taxon>
        <taxon>Placobranchoidea</taxon>
        <taxon>Plakobranchidae</taxon>
        <taxon>Plakobranchus</taxon>
    </lineage>
</organism>
<keyword evidence="2" id="KW-1185">Reference proteome</keyword>
<sequence length="109" mass="12527">MINPGYSSGVADLFEDCDATDGFQILYYCEWAPHSPDLNPPDFYLWGYLKDNVHINNPQTIPDLKAVITPKIRQIPREECVRVIGNFARRLQVCLQRGGGHMEHILERQ</sequence>
<dbReference type="GO" id="GO:0003676">
    <property type="term" value="F:nucleic acid binding"/>
    <property type="evidence" value="ECO:0007669"/>
    <property type="project" value="InterPro"/>
</dbReference>
<dbReference type="PANTHER" id="PTHR47326">
    <property type="entry name" value="TRANSPOSABLE ELEMENT TC3 TRANSPOSASE-LIKE PROTEIN"/>
    <property type="match status" value="1"/>
</dbReference>
<dbReference type="Proteomes" id="UP000735302">
    <property type="component" value="Unassembled WGS sequence"/>
</dbReference>
<dbReference type="InterPro" id="IPR036397">
    <property type="entry name" value="RNaseH_sf"/>
</dbReference>
<accession>A0AAV4CGW8</accession>
<name>A0AAV4CGW8_9GAST</name>
<evidence type="ECO:0000313" key="2">
    <source>
        <dbReference type="Proteomes" id="UP000735302"/>
    </source>
</evidence>